<keyword evidence="3" id="KW-0418">Kinase</keyword>
<evidence type="ECO:0000256" key="1">
    <source>
        <dbReference type="PROSITE-ProRule" id="PRU10141"/>
    </source>
</evidence>
<dbReference type="PROSITE" id="PS50011">
    <property type="entry name" value="PROTEIN_KINASE_DOM"/>
    <property type="match status" value="1"/>
</dbReference>
<dbReference type="Proteomes" id="UP001251870">
    <property type="component" value="Unassembled WGS sequence"/>
</dbReference>
<name>A0ABU2DW16_9MICC</name>
<dbReference type="InterPro" id="IPR017441">
    <property type="entry name" value="Protein_kinase_ATP_BS"/>
</dbReference>
<sequence length="278" mass="30635">MDAPEDVRSALRAAEAQFLGSGTFGETWQVRDPLGRNGQFALKLLRPEHFDHRLLQREVESLDQFDHPGIVKLHDVGTVELKGEKRYALMCEYIAGGSVGQVLRAGRQPSPQDVETFALSLLRAVSELHSKEKIHRDIKPDNIMLRDGCWSTPVLIDFGLSRSVSGGTMTVYPAKVGSLPWMSPEQLQGKKARKAADLWACGVILYELLAGRHPFFGSLNLRDLDEDEIFDLVSVAPAGLHANVPTPLAVVVQRLVNPEAAGLRGSAQRAVRELEGER</sequence>
<dbReference type="InterPro" id="IPR011009">
    <property type="entry name" value="Kinase-like_dom_sf"/>
</dbReference>
<comment type="caution">
    <text evidence="3">The sequence shown here is derived from an EMBL/GenBank/DDBJ whole genome shotgun (WGS) entry which is preliminary data.</text>
</comment>
<dbReference type="InterPro" id="IPR000719">
    <property type="entry name" value="Prot_kinase_dom"/>
</dbReference>
<proteinExistence type="predicted"/>
<protein>
    <submittedName>
        <fullName evidence="3">Serine/threonine-protein kinase</fullName>
        <ecNumber evidence="3">2.7.11.1</ecNumber>
    </submittedName>
</protein>
<dbReference type="EMBL" id="JAVKGR010000034">
    <property type="protein sequence ID" value="MDR8020485.1"/>
    <property type="molecule type" value="Genomic_DNA"/>
</dbReference>
<evidence type="ECO:0000313" key="4">
    <source>
        <dbReference type="Proteomes" id="UP001251870"/>
    </source>
</evidence>
<feature type="binding site" evidence="1">
    <location>
        <position position="43"/>
    </location>
    <ligand>
        <name>ATP</name>
        <dbReference type="ChEBI" id="CHEBI:30616"/>
    </ligand>
</feature>
<dbReference type="PANTHER" id="PTHR24348">
    <property type="entry name" value="SERINE/THREONINE-PROTEIN KINASE UNC-51-RELATED"/>
    <property type="match status" value="1"/>
</dbReference>
<dbReference type="RefSeq" id="WP_310549462.1">
    <property type="nucleotide sequence ID" value="NZ_JAVKGR010000034.1"/>
</dbReference>
<dbReference type="CDD" id="cd14014">
    <property type="entry name" value="STKc_PknB_like"/>
    <property type="match status" value="1"/>
</dbReference>
<dbReference type="InterPro" id="IPR045269">
    <property type="entry name" value="Atg1-like"/>
</dbReference>
<gene>
    <name evidence="3" type="ORF">RIL96_13070</name>
</gene>
<keyword evidence="4" id="KW-1185">Reference proteome</keyword>
<evidence type="ECO:0000259" key="2">
    <source>
        <dbReference type="PROSITE" id="PS50011"/>
    </source>
</evidence>
<dbReference type="PANTHER" id="PTHR24348:SF68">
    <property type="entry name" value="SERINE_THREONINE-PROTEIN KINASE ATG1C"/>
    <property type="match status" value="1"/>
</dbReference>
<accession>A0ABU2DW16</accession>
<dbReference type="SMART" id="SM00220">
    <property type="entry name" value="S_TKc"/>
    <property type="match status" value="1"/>
</dbReference>
<dbReference type="PROSITE" id="PS00107">
    <property type="entry name" value="PROTEIN_KINASE_ATP"/>
    <property type="match status" value="1"/>
</dbReference>
<keyword evidence="3" id="KW-0808">Transferase</keyword>
<dbReference type="Pfam" id="PF00069">
    <property type="entry name" value="Pkinase"/>
    <property type="match status" value="1"/>
</dbReference>
<dbReference type="SUPFAM" id="SSF56112">
    <property type="entry name" value="Protein kinase-like (PK-like)"/>
    <property type="match status" value="1"/>
</dbReference>
<dbReference type="GO" id="GO:0004674">
    <property type="term" value="F:protein serine/threonine kinase activity"/>
    <property type="evidence" value="ECO:0007669"/>
    <property type="project" value="UniProtKB-EC"/>
</dbReference>
<dbReference type="EC" id="2.7.11.1" evidence="3"/>
<dbReference type="Gene3D" id="1.10.510.10">
    <property type="entry name" value="Transferase(Phosphotransferase) domain 1"/>
    <property type="match status" value="1"/>
</dbReference>
<evidence type="ECO:0000313" key="3">
    <source>
        <dbReference type="EMBL" id="MDR8020485.1"/>
    </source>
</evidence>
<keyword evidence="1" id="KW-0547">Nucleotide-binding</keyword>
<organism evidence="3 4">
    <name type="scientific">Nesterenkonia aerolata</name>
    <dbReference type="NCBI Taxonomy" id="3074079"/>
    <lineage>
        <taxon>Bacteria</taxon>
        <taxon>Bacillati</taxon>
        <taxon>Actinomycetota</taxon>
        <taxon>Actinomycetes</taxon>
        <taxon>Micrococcales</taxon>
        <taxon>Micrococcaceae</taxon>
        <taxon>Nesterenkonia</taxon>
    </lineage>
</organism>
<keyword evidence="1" id="KW-0067">ATP-binding</keyword>
<reference evidence="3 4" key="1">
    <citation type="submission" date="2023-09" db="EMBL/GenBank/DDBJ databases">
        <title>Description of three actinobacteria isolated from air of manufacturing shop in a pharmaceutical factory.</title>
        <authorList>
            <person name="Zhang D.-F."/>
        </authorList>
    </citation>
    <scope>NUCLEOTIDE SEQUENCE [LARGE SCALE GENOMIC DNA]</scope>
    <source>
        <strain evidence="3 4">LY-0111</strain>
    </source>
</reference>
<feature type="domain" description="Protein kinase" evidence="2">
    <location>
        <begin position="13"/>
        <end position="278"/>
    </location>
</feature>